<dbReference type="STRING" id="1890683.A0A427XRK1"/>
<evidence type="ECO:0000313" key="2">
    <source>
        <dbReference type="EMBL" id="RSH81476.1"/>
    </source>
</evidence>
<dbReference type="AlphaFoldDB" id="A0A427XRK1"/>
<feature type="region of interest" description="Disordered" evidence="1">
    <location>
        <begin position="1"/>
        <end position="20"/>
    </location>
</feature>
<dbReference type="EMBL" id="RSCD01000030">
    <property type="protein sequence ID" value="RSH81476.1"/>
    <property type="molecule type" value="Genomic_DNA"/>
</dbReference>
<dbReference type="Proteomes" id="UP000279259">
    <property type="component" value="Unassembled WGS sequence"/>
</dbReference>
<proteinExistence type="predicted"/>
<name>A0A427XRK1_9TREE</name>
<evidence type="ECO:0000313" key="3">
    <source>
        <dbReference type="Proteomes" id="UP000279259"/>
    </source>
</evidence>
<evidence type="ECO:0000256" key="1">
    <source>
        <dbReference type="SAM" id="MobiDB-lite"/>
    </source>
</evidence>
<accession>A0A427XRK1</accession>
<evidence type="ECO:0008006" key="4">
    <source>
        <dbReference type="Google" id="ProtNLM"/>
    </source>
</evidence>
<organism evidence="2 3">
    <name type="scientific">Saitozyma podzolica</name>
    <dbReference type="NCBI Taxonomy" id="1890683"/>
    <lineage>
        <taxon>Eukaryota</taxon>
        <taxon>Fungi</taxon>
        <taxon>Dikarya</taxon>
        <taxon>Basidiomycota</taxon>
        <taxon>Agaricomycotina</taxon>
        <taxon>Tremellomycetes</taxon>
        <taxon>Tremellales</taxon>
        <taxon>Trimorphomycetaceae</taxon>
        <taxon>Saitozyma</taxon>
    </lineage>
</organism>
<comment type="caution">
    <text evidence="2">The sequence shown here is derived from an EMBL/GenBank/DDBJ whole genome shotgun (WGS) entry which is preliminary data.</text>
</comment>
<reference evidence="2 3" key="1">
    <citation type="submission" date="2018-11" db="EMBL/GenBank/DDBJ databases">
        <title>Genome sequence of Saitozyma podzolica DSM 27192.</title>
        <authorList>
            <person name="Aliyu H."/>
            <person name="Gorte O."/>
            <person name="Ochsenreither K."/>
        </authorList>
    </citation>
    <scope>NUCLEOTIDE SEQUENCE [LARGE SCALE GENOMIC DNA]</scope>
    <source>
        <strain evidence="2 3">DSM 27192</strain>
    </source>
</reference>
<protein>
    <recommendedName>
        <fullName evidence="4">Metaxin glutathione S-transferase domain-containing protein</fullName>
    </recommendedName>
</protein>
<dbReference type="OrthoDB" id="198787at2759"/>
<sequence>MAAASIRPPQVPSPPAPGVSRWTAPRWVQSFYSRFPLVTLEQEDTPEWTKERRLNPEAECSLWVRLTPLNDSLMFQVEPPREATHQYHRTWASPHPPCLRTQLLFLLRDPPLRVQFRPWSNPSSAPGGTLPALHLSLENRLVSSDEIRPWLDSTHPIKGKGKELQGMPSQEAYDRALSLAQLVLTHLYPAYLASLHTPPSDLHLSFSNPPPLAAGLTTPLPAALTGDTRDVDVDEVVAKGIDAVEVLGAVIGPEWALGAKRPTPLDALIASHLYGLYSLPESSPLRSALDGRPVLRDYVDRVLTIAGANA</sequence>
<gene>
    <name evidence="2" type="ORF">EHS25_006833</name>
</gene>
<keyword evidence="3" id="KW-1185">Reference proteome</keyword>